<evidence type="ECO:0000256" key="3">
    <source>
        <dbReference type="ARBA" id="ARBA00022989"/>
    </source>
</evidence>
<keyword evidence="8" id="KW-1185">Reference proteome</keyword>
<dbReference type="InterPro" id="IPR019533">
    <property type="entry name" value="Peptidase_S26"/>
</dbReference>
<evidence type="ECO:0000256" key="6">
    <source>
        <dbReference type="SAM" id="Phobius"/>
    </source>
</evidence>
<dbReference type="InterPro" id="IPR036286">
    <property type="entry name" value="LexA/Signal_pep-like_sf"/>
</dbReference>
<gene>
    <name evidence="7" type="ORF">DealDRAFT_1561</name>
</gene>
<protein>
    <recommendedName>
        <fullName evidence="5">Signal peptidase I</fullName>
        <ecNumber evidence="5">3.4.21.89</ecNumber>
    </recommendedName>
</protein>
<dbReference type="RefSeq" id="WP_008516405.1">
    <property type="nucleotide sequence ID" value="NZ_ACJM01000007.1"/>
</dbReference>
<dbReference type="eggNOG" id="COG0681">
    <property type="taxonomic scope" value="Bacteria"/>
</dbReference>
<dbReference type="GO" id="GO:0004252">
    <property type="term" value="F:serine-type endopeptidase activity"/>
    <property type="evidence" value="ECO:0007669"/>
    <property type="project" value="UniProtKB-UniRule"/>
</dbReference>
<dbReference type="CDD" id="cd06530">
    <property type="entry name" value="S26_SPase_I"/>
    <property type="match status" value="1"/>
</dbReference>
<feature type="transmembrane region" description="Helical" evidence="6">
    <location>
        <begin position="130"/>
        <end position="151"/>
    </location>
</feature>
<evidence type="ECO:0000256" key="2">
    <source>
        <dbReference type="ARBA" id="ARBA00022692"/>
    </source>
</evidence>
<dbReference type="InterPro" id="IPR001733">
    <property type="entry name" value="Peptidase_S26B"/>
</dbReference>
<evidence type="ECO:0000313" key="8">
    <source>
        <dbReference type="Proteomes" id="UP000006443"/>
    </source>
</evidence>
<evidence type="ECO:0000313" key="7">
    <source>
        <dbReference type="EMBL" id="EEG77438.1"/>
    </source>
</evidence>
<name>C0GGJ7_DETAL</name>
<comment type="caution">
    <text evidence="7">The sequence shown here is derived from an EMBL/GenBank/DDBJ whole genome shotgun (WGS) entry which is preliminary data.</text>
</comment>
<organism evidence="7 8">
    <name type="scientific">Dethiobacter alkaliphilus AHT 1</name>
    <dbReference type="NCBI Taxonomy" id="555088"/>
    <lineage>
        <taxon>Bacteria</taxon>
        <taxon>Bacillati</taxon>
        <taxon>Bacillota</taxon>
        <taxon>Dethiobacteria</taxon>
        <taxon>Dethiobacterales</taxon>
        <taxon>Dethiobacteraceae</taxon>
        <taxon>Dethiobacter</taxon>
    </lineage>
</organism>
<dbReference type="AlphaFoldDB" id="C0GGJ7"/>
<evidence type="ECO:0000256" key="1">
    <source>
        <dbReference type="ARBA" id="ARBA00004370"/>
    </source>
</evidence>
<sequence>MKKHRPLQRNHKLFLLLITLWAFFWLMGLARMPAVFTNTRMLTVVSGSMEPQLATGTIIAVNQGENRLFAPNDVITFHQDDILVTHRIIDVGYDEGFYYITKGDANQKPDPAPVRPAQVMGRVVFVVPSFFVPLLNLVRSPYAVIAILIFLRLRFAALPKKPAPHPLRTARKES</sequence>
<keyword evidence="4 6" id="KW-0472">Membrane</keyword>
<dbReference type="OrthoDB" id="1648066at2"/>
<dbReference type="PRINTS" id="PR00728">
    <property type="entry name" value="SIGNALPTASE"/>
</dbReference>
<proteinExistence type="predicted"/>
<dbReference type="GO" id="GO:0009003">
    <property type="term" value="F:signal peptidase activity"/>
    <property type="evidence" value="ECO:0007669"/>
    <property type="project" value="UniProtKB-EC"/>
</dbReference>
<dbReference type="Proteomes" id="UP000006443">
    <property type="component" value="Unassembled WGS sequence"/>
</dbReference>
<dbReference type="EC" id="3.4.21.89" evidence="5"/>
<dbReference type="SUPFAM" id="SSF51306">
    <property type="entry name" value="LexA/Signal peptidase"/>
    <property type="match status" value="1"/>
</dbReference>
<dbReference type="GO" id="GO:0006465">
    <property type="term" value="P:signal peptide processing"/>
    <property type="evidence" value="ECO:0007669"/>
    <property type="project" value="UniProtKB-UniRule"/>
</dbReference>
<comment type="subcellular location">
    <subcellularLocation>
        <location evidence="1">Membrane</location>
    </subcellularLocation>
</comment>
<reference evidence="7 8" key="1">
    <citation type="submission" date="2009-02" db="EMBL/GenBank/DDBJ databases">
        <title>Sequencing of the draft genome and assembly of Dethiobacter alkaliphilus AHT 1.</title>
        <authorList>
            <consortium name="US DOE Joint Genome Institute (JGI-PGF)"/>
            <person name="Lucas S."/>
            <person name="Copeland A."/>
            <person name="Lapidus A."/>
            <person name="Glavina del Rio T."/>
            <person name="Dalin E."/>
            <person name="Tice H."/>
            <person name="Bruce D."/>
            <person name="Goodwin L."/>
            <person name="Pitluck S."/>
            <person name="Larimer F."/>
            <person name="Land M.L."/>
            <person name="Hauser L."/>
            <person name="Muyzer G."/>
        </authorList>
    </citation>
    <scope>NUCLEOTIDE SEQUENCE [LARGE SCALE GENOMIC DNA]</scope>
    <source>
        <strain evidence="7 8">AHT 1</strain>
    </source>
</reference>
<evidence type="ECO:0000256" key="5">
    <source>
        <dbReference type="NCBIfam" id="TIGR02228"/>
    </source>
</evidence>
<dbReference type="PANTHER" id="PTHR10806">
    <property type="entry name" value="SIGNAL PEPTIDASE COMPLEX CATALYTIC SUBUNIT SEC11"/>
    <property type="match status" value="1"/>
</dbReference>
<dbReference type="PANTHER" id="PTHR10806:SF6">
    <property type="entry name" value="SIGNAL PEPTIDASE COMPLEX CATALYTIC SUBUNIT SEC11"/>
    <property type="match status" value="1"/>
</dbReference>
<accession>C0GGJ7</accession>
<evidence type="ECO:0000256" key="4">
    <source>
        <dbReference type="ARBA" id="ARBA00023136"/>
    </source>
</evidence>
<dbReference type="Gene3D" id="2.10.109.10">
    <property type="entry name" value="Umud Fragment, subunit A"/>
    <property type="match status" value="1"/>
</dbReference>
<dbReference type="GO" id="GO:0016020">
    <property type="term" value="C:membrane"/>
    <property type="evidence" value="ECO:0007669"/>
    <property type="project" value="UniProtKB-SubCell"/>
</dbReference>
<dbReference type="NCBIfam" id="TIGR02228">
    <property type="entry name" value="sigpep_I_arch"/>
    <property type="match status" value="1"/>
</dbReference>
<dbReference type="STRING" id="555088.DealDRAFT_1561"/>
<keyword evidence="2 6" id="KW-0812">Transmembrane</keyword>
<keyword evidence="3 6" id="KW-1133">Transmembrane helix</keyword>
<dbReference type="EMBL" id="ACJM01000007">
    <property type="protein sequence ID" value="EEG77438.1"/>
    <property type="molecule type" value="Genomic_DNA"/>
</dbReference>